<dbReference type="EMBL" id="CP026948">
    <property type="protein sequence ID" value="AWB83094.1"/>
    <property type="molecule type" value="Genomic_DNA"/>
</dbReference>
<accession>A0A2S0WBG4</accession>
<name>A0A2S0WBG4_9CORY</name>
<sequence>MNGGISTYASVWGCTQAILGVTAGNLVGAAKLLKIKKYISALGGVGEAVRLMWGASFSYEKMMALGGALGALAGELSGVTAVRNECFQ</sequence>
<protein>
    <submittedName>
        <fullName evidence="1">Uncharacterized protein</fullName>
    </submittedName>
</protein>
<gene>
    <name evidence="1" type="ORF">C3E79_00140</name>
</gene>
<organism evidence="1 2">
    <name type="scientific">Corynebacterium liangguodongii</name>
    <dbReference type="NCBI Taxonomy" id="2079535"/>
    <lineage>
        <taxon>Bacteria</taxon>
        <taxon>Bacillati</taxon>
        <taxon>Actinomycetota</taxon>
        <taxon>Actinomycetes</taxon>
        <taxon>Mycobacteriales</taxon>
        <taxon>Corynebacteriaceae</taxon>
        <taxon>Corynebacterium</taxon>
    </lineage>
</organism>
<evidence type="ECO:0000313" key="2">
    <source>
        <dbReference type="Proteomes" id="UP000244754"/>
    </source>
</evidence>
<dbReference type="AlphaFoldDB" id="A0A2S0WBG4"/>
<dbReference type="Proteomes" id="UP000244754">
    <property type="component" value="Chromosome"/>
</dbReference>
<keyword evidence="2" id="KW-1185">Reference proteome</keyword>
<reference evidence="2" key="1">
    <citation type="submission" date="2018-01" db="EMBL/GenBank/DDBJ databases">
        <authorList>
            <person name="Li J."/>
        </authorList>
    </citation>
    <scope>NUCLEOTIDE SEQUENCE [LARGE SCALE GENOMIC DNA]</scope>
    <source>
        <strain evidence="2">2184</strain>
    </source>
</reference>
<evidence type="ECO:0000313" key="1">
    <source>
        <dbReference type="EMBL" id="AWB83094.1"/>
    </source>
</evidence>
<dbReference type="KEGG" id="clia:C3E79_00140"/>
<proteinExistence type="predicted"/>